<sequence length="2551" mass="285362">MAATPPAQITGTPETPSTPLHGAAYERFNPRRATRSSSRIAARDLRSTPDASQHKDSHSASVTTPKSSRKSSAASPGLHSPQLTPKNKSTRRVHVISPPSPDILSSSWKQPPPSKTHLQPFESSSTTISDGMLPTPVKTPKKKMVPKVNGTARALFQDPTNLASDLADIEPSPRRNRKTKRHNGYSLESFSAEADGPRGQIQIFTDSRDRVPQVDKRKANPFVETTMDNQTSSSRKVVGTVKRRKVSGGKKLDPQVEEAIHKDEGMVYVFRGKKVYRRFNDDDDEEEEISAEDAEDLGLLEHSPRGSHMIPLKTLTRRSIKPTRLFQTEAEKRAREMEKEEEALTDIEETTDGSGDQSGSPSEKSPAKAGRSLRSAAKASPHSEDGSASSATASAGPFTQSGLGAGGGGVYSRSGAYSPSLTGPGVGSPTGANFERSPSISSNVGSTAAGPSSLSKISATQILLLLDTISEREGKTKWESKAEKIRKLLDSNGMEVFAPYFRRAVTSNVAAIFSGAKDFDQGSYKLLRQEVDKVLWDPEQPSKIAEAIDTSKEDIFRDFDLVAFIQHFYADTLPQVILAVAFTKCTRVDLRTKAESFLTDFGQNSLHTLSESRGSSHAFAPENLCSVIEYYALAAGTKTQQQKTDLWTALSSRCVNMKADQFIAVLTSSQLLRINTSRREMARGLQRHGVKTTSSKQAAQDFLESINPTTITEAEVVNALLFLVFSANQSYDISNFVAALVPRQLDWNLIIQGFDIPGLRLRRNYFPRLFKALREVALEDRGFDLQKLWGGQWQNPDTQISLLGGFLASSSAEVEPSKIPGLRPSLTLDEFSNAAVEMKRFLEAELQTPYASADACQAIFEVALGPSTAPDGEDRLDILNDVYQNHPATFLLYLSKVNAKPWVPDQEKFIAECFGLFLEKQRTDYRAVLETLSSQNPHFLFDLCHLVFQVDPRQTETIYERAEEFGWTKDFLKHWSNPLALDLACIRNKVEPGFDLDQYISEAAEGHDNFGTILFKYLRIKADDEFRVQRGESAPQSIPLSLRTVHTLLEKLEDHLGERSMVEAAQTTCLQTYPRLMNYGAGFDDILERSSQEKGNKLPEAIDKQMSELFGRMYRSELSIRDMVNEMRRYKTSTDPDQQDLFCCIVHGLFDEYVCYNEYPEDALEKTALLFGSIIKYKLLPSIPRDFGLALILRAVRDHDSDSLMHRFGIEALLQISDQLSDWPGLCNLLLQIPKLKHPEILQSAQEGLQAQQAAGTNGIDGPAVNGESSEQGRGFRALRADPPPPGAHFKDPDQKAQEKILFVINNLSKDNISSKLVDLKESFNPEHYQWFASYLVEQRARVEPNNQEMYFQLVNLLSDDLLLSEVIRETYVSIVKLMGSESTINSTQERGHLKNLGGWLGSLTLAQDKPIKHKNIYFVDLLVEGFETQRLLLAIPFTCKVLAQGANSLVFMPPNPWLMEIVSVLVELYHFAELKLNLKFEIEVLCKDLKLDFKKLEPANVIRVRPQTDDEMTTVSALPDVLENFDELSLNSGLNRRERLSAAEIMASLPNLEEVLKYPPTSGSQADQAMIKNIIYRAFDQAIQEIIAPVVERSITIASISTAQLIAKDYAVEPDIEKYRTAARQMVKSLAGSLALVTCKEPLRMSISNYIRRPAQDDLPEHLLPEGAILMCVNDNLDTACSFVEQAAEQRAVPEIDQVIETELEERRRFAADSGTRDFVPANTSRWSAWIPEPYKQTVGGLNEAQRAVYEEFDRRVHGMNSNHIPNLSADAARQIPDILQDPLAMPNLATPAEQPAIPHQSPLVQQENRMLAAMQQPRVNGFAETLPPQERISILIEDVQKAARASDALRLKDLEKNSSIFQDFRQILIVLTSSTRPAADLLARQIAEKLCNIFVSKPPQSPLEAEVLAFLLSKLCQLSELIIRDVLRWMTANEDLLLASSNVVVALVTVGLMEFARVDVAVASILMSRNTHGIQVLSDILDQTLFTDEPVALRADFANSLIAMSAWLKETPDLPLASRINQKLRAHGMPQFVSVDVTDKIKAKQDQMRYVFDEWVGIFENLGPNEGTCAAFLKELHKEQTINSTEDLTEFLRLCIDSCVECYDIEAQSVRGSVEVAFSHADALGRLVIMLVKFQGDTNGAVRISKAPYLETILTVLVLILNHHQIMRGVAFHQRLFNRLFATMLYEYSAARLDETPEHSDLMLAFAKCFRSLQPLWFPGFSYGWYSLIVHRVFVAGMLRPNNHAGWDAYRDLVGLLLLYISELSKTPGLDLLNLDLYKGTLRNILILLHDYPEFLCENHSYFCSRISYGLPQLRNLILTAKPSAYHDLPDPMTPGLKIERLDEIKRNPVLASDYEVPLQQDLLKETLVDLLRKSTDMEAALKQIKPVFQDAERQTSVMAPPKTMEIMNALVPFVGQDALANAPGRFDPNSVHAIFVTKLATSLGSESRYQLLNAIADQIRYPNTHTDFFCKLMLHLWGSGNGDAQQGEIREQISRIVYERLAVARPHVWGMTILFLELQNNLSYGFWETVAPDSNMQQRLQQAMRTIH</sequence>
<dbReference type="Gene3D" id="1.25.40.840">
    <property type="entry name" value="CCR4-NOT transcription complex subunit 1 TTP binding domain"/>
    <property type="match status" value="1"/>
</dbReference>
<evidence type="ECO:0000256" key="8">
    <source>
        <dbReference type="SAM" id="MobiDB-lite"/>
    </source>
</evidence>
<dbReference type="EMBL" id="JAXLQG010000023">
    <property type="protein sequence ID" value="KAK5529140.1"/>
    <property type="molecule type" value="Genomic_DNA"/>
</dbReference>
<dbReference type="InterPro" id="IPR024557">
    <property type="entry name" value="CNOT1_dom_4"/>
</dbReference>
<feature type="region of interest" description="Disordered" evidence="8">
    <location>
        <begin position="422"/>
        <end position="452"/>
    </location>
</feature>
<evidence type="ECO:0000256" key="1">
    <source>
        <dbReference type="ARBA" id="ARBA00004123"/>
    </source>
</evidence>
<feature type="compositionally biased region" description="Polar residues" evidence="8">
    <location>
        <begin position="352"/>
        <end position="363"/>
    </location>
</feature>
<keyword evidence="2" id="KW-0678">Repressor</keyword>
<feature type="compositionally biased region" description="Basic and acidic residues" evidence="8">
    <location>
        <begin position="41"/>
        <end position="58"/>
    </location>
</feature>
<dbReference type="InterPro" id="IPR038535">
    <property type="entry name" value="CNOT1_TTP_bind_sf"/>
</dbReference>
<reference evidence="14 15" key="1">
    <citation type="submission" date="2023-06" db="EMBL/GenBank/DDBJ databases">
        <title>Black Yeasts Isolated from many extreme environments.</title>
        <authorList>
            <person name="Coleine C."/>
            <person name="Stajich J.E."/>
            <person name="Selbmann L."/>
        </authorList>
    </citation>
    <scope>NUCLEOTIDE SEQUENCE [LARGE SCALE GENOMIC DNA]</scope>
    <source>
        <strain evidence="14 15">CCFEE 5887</strain>
    </source>
</reference>
<feature type="domain" description="CCR4-NOT transcription complex subunit 1 CAF1-binding" evidence="11">
    <location>
        <begin position="1290"/>
        <end position="1510"/>
    </location>
</feature>
<comment type="subcellular location">
    <subcellularLocation>
        <location evidence="1">Nucleus</location>
    </subcellularLocation>
</comment>
<feature type="domain" description="CCR4-NOT transcription complex subunit 1 TTP binding" evidence="12">
    <location>
        <begin position="1090"/>
        <end position="1254"/>
    </location>
</feature>
<feature type="domain" description="CCR4-NOT transcription complex subunit 1" evidence="10">
    <location>
        <begin position="1572"/>
        <end position="1710"/>
    </location>
</feature>
<feature type="region of interest" description="Disordered" evidence="8">
    <location>
        <begin position="279"/>
        <end position="400"/>
    </location>
</feature>
<feature type="compositionally biased region" description="Polar residues" evidence="8">
    <location>
        <begin position="436"/>
        <end position="452"/>
    </location>
</feature>
<keyword evidence="15" id="KW-1185">Reference proteome</keyword>
<dbReference type="GO" id="GO:0000289">
    <property type="term" value="P:nuclear-transcribed mRNA poly(A) tail shortening"/>
    <property type="evidence" value="ECO:0007669"/>
    <property type="project" value="UniProtKB-ARBA"/>
</dbReference>
<evidence type="ECO:0000256" key="3">
    <source>
        <dbReference type="ARBA" id="ARBA00023015"/>
    </source>
</evidence>
<feature type="compositionally biased region" description="Basic residues" evidence="8">
    <location>
        <begin position="174"/>
        <end position="183"/>
    </location>
</feature>
<feature type="region of interest" description="Disordered" evidence="8">
    <location>
        <begin position="1256"/>
        <end position="1293"/>
    </location>
</feature>
<feature type="region of interest" description="Disordered" evidence="8">
    <location>
        <begin position="1"/>
        <end position="146"/>
    </location>
</feature>
<evidence type="ECO:0000256" key="6">
    <source>
        <dbReference type="ARBA" id="ARBA00059181"/>
    </source>
</evidence>
<feature type="compositionally biased region" description="Low complexity" evidence="8">
    <location>
        <begin position="63"/>
        <end position="76"/>
    </location>
</feature>
<dbReference type="GO" id="GO:0060090">
    <property type="term" value="F:molecular adaptor activity"/>
    <property type="evidence" value="ECO:0007669"/>
    <property type="project" value="TreeGrafter"/>
</dbReference>
<evidence type="ECO:0000256" key="2">
    <source>
        <dbReference type="ARBA" id="ARBA00022491"/>
    </source>
</evidence>
<feature type="domain" description="CCR4-Not complex component Not1 C-terminal" evidence="9">
    <location>
        <begin position="2197"/>
        <end position="2532"/>
    </location>
</feature>
<dbReference type="InterPro" id="IPR040398">
    <property type="entry name" value="Not1"/>
</dbReference>
<proteinExistence type="predicted"/>
<dbReference type="Gene3D" id="1.25.40.800">
    <property type="match status" value="1"/>
</dbReference>
<dbReference type="GO" id="GO:0030015">
    <property type="term" value="C:CCR4-NOT core complex"/>
    <property type="evidence" value="ECO:0007669"/>
    <property type="project" value="InterPro"/>
</dbReference>
<protein>
    <recommendedName>
        <fullName evidence="7">General negative regulator of transcription subunit 1</fullName>
    </recommendedName>
</protein>
<dbReference type="Pfam" id="PF04054">
    <property type="entry name" value="Not1"/>
    <property type="match status" value="1"/>
</dbReference>
<dbReference type="InterPro" id="IPR007196">
    <property type="entry name" value="CCR4-Not_Not1_C"/>
</dbReference>
<dbReference type="Pfam" id="PF16415">
    <property type="entry name" value="CNOT1_CAF1_bind"/>
    <property type="match status" value="1"/>
</dbReference>
<evidence type="ECO:0000259" key="11">
    <source>
        <dbReference type="Pfam" id="PF16415"/>
    </source>
</evidence>
<evidence type="ECO:0000259" key="9">
    <source>
        <dbReference type="Pfam" id="PF04054"/>
    </source>
</evidence>
<dbReference type="GO" id="GO:0000932">
    <property type="term" value="C:P-body"/>
    <property type="evidence" value="ECO:0007669"/>
    <property type="project" value="TreeGrafter"/>
</dbReference>
<gene>
    <name evidence="14" type="primary">CDC39</name>
    <name evidence="14" type="ORF">LTR25_009877</name>
</gene>
<comment type="caution">
    <text evidence="14">The sequence shown here is derived from an EMBL/GenBank/DDBJ whole genome shotgun (WGS) entry which is preliminary data.</text>
</comment>
<dbReference type="GO" id="GO:0005634">
    <property type="term" value="C:nucleus"/>
    <property type="evidence" value="ECO:0007669"/>
    <property type="project" value="UniProtKB-SubCell"/>
</dbReference>
<dbReference type="InterPro" id="IPR032193">
    <property type="entry name" value="CNOT1_TTP_bind"/>
</dbReference>
<dbReference type="Pfam" id="PF16418">
    <property type="entry name" value="CNOT1_HEAT"/>
    <property type="match status" value="1"/>
</dbReference>
<evidence type="ECO:0000259" key="10">
    <source>
        <dbReference type="Pfam" id="PF12842"/>
    </source>
</evidence>
<dbReference type="CDD" id="cd20710">
    <property type="entry name" value="NOT1_connector"/>
    <property type="match status" value="1"/>
</dbReference>
<evidence type="ECO:0000256" key="7">
    <source>
        <dbReference type="ARBA" id="ARBA00074459"/>
    </source>
</evidence>
<feature type="compositionally biased region" description="Basic and acidic residues" evidence="8">
    <location>
        <begin position="329"/>
        <end position="338"/>
    </location>
</feature>
<feature type="compositionally biased region" description="Polar residues" evidence="8">
    <location>
        <begin position="7"/>
        <end position="18"/>
    </location>
</feature>
<dbReference type="Pfam" id="PF16417">
    <property type="entry name" value="CNOT1_TTP_bind"/>
    <property type="match status" value="1"/>
</dbReference>
<feature type="compositionally biased region" description="Low complexity" evidence="8">
    <location>
        <begin position="231"/>
        <end position="240"/>
    </location>
</feature>
<dbReference type="Proteomes" id="UP001345827">
    <property type="component" value="Unassembled WGS sequence"/>
</dbReference>
<keyword evidence="5" id="KW-0539">Nucleus</keyword>
<feature type="domain" description="CCR4-NOT transcription complex subunit 1 HEAT repeat" evidence="13">
    <location>
        <begin position="908"/>
        <end position="1053"/>
    </location>
</feature>
<feature type="compositionally biased region" description="Acidic residues" evidence="8">
    <location>
        <begin position="281"/>
        <end position="298"/>
    </location>
</feature>
<name>A0AAV9PWI5_9PEZI</name>
<comment type="function">
    <text evidence="6">Acts as a component of the CCR4-NOT core complex, which in the nucleus seems to be a general transcription factor, and in the cytoplasm the major mRNA deadenylase involved in mRNA turnover. The NOT protein subcomplex negatively regulates the basal and activated transcription of many genes. Preferentially affects TC-type TATA element-dependent transcription. Could directly or indirectly inhibit component(s) of the general transcription machinery.</text>
</comment>
<feature type="compositionally biased region" description="Acidic residues" evidence="8">
    <location>
        <begin position="339"/>
        <end position="351"/>
    </location>
</feature>
<evidence type="ECO:0000259" key="13">
    <source>
        <dbReference type="Pfam" id="PF16418"/>
    </source>
</evidence>
<dbReference type="Gene3D" id="1.25.40.790">
    <property type="match status" value="1"/>
</dbReference>
<dbReference type="InterPro" id="IPR032194">
    <property type="entry name" value="CNOT1_HEAT"/>
</dbReference>
<dbReference type="FunFam" id="1.25.40.180:FF:000012">
    <property type="entry name" value="Ccr4-Not transcription complex subunit"/>
    <property type="match status" value="1"/>
</dbReference>
<dbReference type="PANTHER" id="PTHR13162">
    <property type="entry name" value="CCR4-NOT TRANSCRIPTION COMPLEX"/>
    <property type="match status" value="1"/>
</dbReference>
<feature type="compositionally biased region" description="Basic and acidic residues" evidence="8">
    <location>
        <begin position="206"/>
        <end position="218"/>
    </location>
</feature>
<evidence type="ECO:0000259" key="12">
    <source>
        <dbReference type="Pfam" id="PF16417"/>
    </source>
</evidence>
<evidence type="ECO:0000313" key="15">
    <source>
        <dbReference type="Proteomes" id="UP001345827"/>
    </source>
</evidence>
<organism evidence="14 15">
    <name type="scientific">Vermiconidia calcicola</name>
    <dbReference type="NCBI Taxonomy" id="1690605"/>
    <lineage>
        <taxon>Eukaryota</taxon>
        <taxon>Fungi</taxon>
        <taxon>Dikarya</taxon>
        <taxon>Ascomycota</taxon>
        <taxon>Pezizomycotina</taxon>
        <taxon>Dothideomycetes</taxon>
        <taxon>Dothideomycetidae</taxon>
        <taxon>Mycosphaerellales</taxon>
        <taxon>Extremaceae</taxon>
        <taxon>Vermiconidia</taxon>
    </lineage>
</organism>
<evidence type="ECO:0000313" key="14">
    <source>
        <dbReference type="EMBL" id="KAK5529140.1"/>
    </source>
</evidence>
<dbReference type="InterPro" id="IPR032191">
    <property type="entry name" value="CNOT1_CAF1_bind"/>
</dbReference>
<feature type="region of interest" description="Disordered" evidence="8">
    <location>
        <begin position="163"/>
        <end position="253"/>
    </location>
</feature>
<evidence type="ECO:0000256" key="4">
    <source>
        <dbReference type="ARBA" id="ARBA00023163"/>
    </source>
</evidence>
<dbReference type="Gene3D" id="1.25.40.180">
    <property type="match status" value="1"/>
</dbReference>
<dbReference type="Pfam" id="PF12842">
    <property type="entry name" value="DUF3819"/>
    <property type="match status" value="1"/>
</dbReference>
<keyword evidence="3" id="KW-0805">Transcription regulation</keyword>
<dbReference type="PANTHER" id="PTHR13162:SF8">
    <property type="entry name" value="CCR4-NOT TRANSCRIPTION COMPLEX SUBUNIT 1"/>
    <property type="match status" value="1"/>
</dbReference>
<evidence type="ECO:0000256" key="5">
    <source>
        <dbReference type="ARBA" id="ARBA00023242"/>
    </source>
</evidence>
<keyword evidence="4" id="KW-0804">Transcription</keyword>
<accession>A0AAV9PWI5</accession>
<dbReference type="GO" id="GO:0017148">
    <property type="term" value="P:negative regulation of translation"/>
    <property type="evidence" value="ECO:0007669"/>
    <property type="project" value="InterPro"/>
</dbReference>